<dbReference type="GO" id="GO:0008641">
    <property type="term" value="F:ubiquitin-like modifier activating enzyme activity"/>
    <property type="evidence" value="ECO:0007669"/>
    <property type="project" value="InterPro"/>
</dbReference>
<evidence type="ECO:0000313" key="1">
    <source>
        <dbReference type="EMBL" id="PHT77070.1"/>
    </source>
</evidence>
<reference evidence="1 2" key="1">
    <citation type="journal article" date="2014" name="Nat. Genet.">
        <title>Genome sequence of the hot pepper provides insights into the evolution of pungency in Capsicum species.</title>
        <authorList>
            <person name="Kim S."/>
            <person name="Park M."/>
            <person name="Yeom S.I."/>
            <person name="Kim Y.M."/>
            <person name="Lee J.M."/>
            <person name="Lee H.A."/>
            <person name="Seo E."/>
            <person name="Choi J."/>
            <person name="Cheong K."/>
            <person name="Kim K.T."/>
            <person name="Jung K."/>
            <person name="Lee G.W."/>
            <person name="Oh S.K."/>
            <person name="Bae C."/>
            <person name="Kim S.B."/>
            <person name="Lee H.Y."/>
            <person name="Kim S.Y."/>
            <person name="Kim M.S."/>
            <person name="Kang B.C."/>
            <person name="Jo Y.D."/>
            <person name="Yang H.B."/>
            <person name="Jeong H.J."/>
            <person name="Kang W.H."/>
            <person name="Kwon J.K."/>
            <person name="Shin C."/>
            <person name="Lim J.Y."/>
            <person name="Park J.H."/>
            <person name="Huh J.H."/>
            <person name="Kim J.S."/>
            <person name="Kim B.D."/>
            <person name="Cohen O."/>
            <person name="Paran I."/>
            <person name="Suh M.C."/>
            <person name="Lee S.B."/>
            <person name="Kim Y.K."/>
            <person name="Shin Y."/>
            <person name="Noh S.J."/>
            <person name="Park J."/>
            <person name="Seo Y.S."/>
            <person name="Kwon S.Y."/>
            <person name="Kim H.A."/>
            <person name="Park J.M."/>
            <person name="Kim H.J."/>
            <person name="Choi S.B."/>
            <person name="Bosland P.W."/>
            <person name="Reeves G."/>
            <person name="Jo S.H."/>
            <person name="Lee B.W."/>
            <person name="Cho H.T."/>
            <person name="Choi H.S."/>
            <person name="Lee M.S."/>
            <person name="Yu Y."/>
            <person name="Do Choi Y."/>
            <person name="Park B.S."/>
            <person name="van Deynze A."/>
            <person name="Ashrafi H."/>
            <person name="Hill T."/>
            <person name="Kim W.T."/>
            <person name="Pai H.S."/>
            <person name="Ahn H.K."/>
            <person name="Yeam I."/>
            <person name="Giovannoni J.J."/>
            <person name="Rose J.K."/>
            <person name="Sorensen I."/>
            <person name="Lee S.J."/>
            <person name="Kim R.W."/>
            <person name="Choi I.Y."/>
            <person name="Choi B.S."/>
            <person name="Lim J.S."/>
            <person name="Lee Y.H."/>
            <person name="Choi D."/>
        </authorList>
    </citation>
    <scope>NUCLEOTIDE SEQUENCE [LARGE SCALE GENOMIC DNA]</scope>
    <source>
        <strain evidence="2">cv. CM334</strain>
    </source>
</reference>
<gene>
    <name evidence="1" type="ORF">T459_20592</name>
</gene>
<dbReference type="EMBL" id="AYRZ02000007">
    <property type="protein sequence ID" value="PHT77070.1"/>
    <property type="molecule type" value="Genomic_DNA"/>
</dbReference>
<dbReference type="Proteomes" id="UP000222542">
    <property type="component" value="Unassembled WGS sequence"/>
</dbReference>
<keyword evidence="2" id="KW-1185">Reference proteome</keyword>
<organism evidence="1 2">
    <name type="scientific">Capsicum annuum</name>
    <name type="common">Capsicum pepper</name>
    <dbReference type="NCBI Taxonomy" id="4072"/>
    <lineage>
        <taxon>Eukaryota</taxon>
        <taxon>Viridiplantae</taxon>
        <taxon>Streptophyta</taxon>
        <taxon>Embryophyta</taxon>
        <taxon>Tracheophyta</taxon>
        <taxon>Spermatophyta</taxon>
        <taxon>Magnoliopsida</taxon>
        <taxon>eudicotyledons</taxon>
        <taxon>Gunneridae</taxon>
        <taxon>Pentapetalae</taxon>
        <taxon>asterids</taxon>
        <taxon>lamiids</taxon>
        <taxon>Solanales</taxon>
        <taxon>Solanaceae</taxon>
        <taxon>Solanoideae</taxon>
        <taxon>Capsiceae</taxon>
        <taxon>Capsicum</taxon>
    </lineage>
</organism>
<dbReference type="Gene3D" id="3.40.50.720">
    <property type="entry name" value="NAD(P)-binding Rossmann-like Domain"/>
    <property type="match status" value="1"/>
</dbReference>
<comment type="caution">
    <text evidence="1">The sequence shown here is derived from an EMBL/GenBank/DDBJ whole genome shotgun (WGS) entry which is preliminary data.</text>
</comment>
<dbReference type="InterPro" id="IPR035985">
    <property type="entry name" value="Ubiquitin-activating_enz"/>
</dbReference>
<dbReference type="STRING" id="4072.A0A2G2Z4X2"/>
<evidence type="ECO:0000313" key="2">
    <source>
        <dbReference type="Proteomes" id="UP000222542"/>
    </source>
</evidence>
<dbReference type="SUPFAM" id="SSF69572">
    <property type="entry name" value="Activating enzymes of the ubiquitin-like proteins"/>
    <property type="match status" value="1"/>
</dbReference>
<reference evidence="1 2" key="2">
    <citation type="journal article" date="2017" name="Genome Biol.">
        <title>New reference genome sequences of hot pepper reveal the massive evolution of plant disease-resistance genes by retroduplication.</title>
        <authorList>
            <person name="Kim S."/>
            <person name="Park J."/>
            <person name="Yeom S.I."/>
            <person name="Kim Y.M."/>
            <person name="Seo E."/>
            <person name="Kim K.T."/>
            <person name="Kim M.S."/>
            <person name="Lee J.M."/>
            <person name="Cheong K."/>
            <person name="Shin H.S."/>
            <person name="Kim S.B."/>
            <person name="Han K."/>
            <person name="Lee J."/>
            <person name="Park M."/>
            <person name="Lee H.A."/>
            <person name="Lee H.Y."/>
            <person name="Lee Y."/>
            <person name="Oh S."/>
            <person name="Lee J.H."/>
            <person name="Choi E."/>
            <person name="Choi E."/>
            <person name="Lee S.E."/>
            <person name="Jeon J."/>
            <person name="Kim H."/>
            <person name="Choi G."/>
            <person name="Song H."/>
            <person name="Lee J."/>
            <person name="Lee S.C."/>
            <person name="Kwon J.K."/>
            <person name="Lee H.Y."/>
            <person name="Koo N."/>
            <person name="Hong Y."/>
            <person name="Kim R.W."/>
            <person name="Kang W.H."/>
            <person name="Huh J.H."/>
            <person name="Kang B.C."/>
            <person name="Yang T.J."/>
            <person name="Lee Y.H."/>
            <person name="Bennetzen J.L."/>
            <person name="Choi D."/>
        </authorList>
    </citation>
    <scope>NUCLEOTIDE SEQUENCE [LARGE SCALE GENOMIC DNA]</scope>
    <source>
        <strain evidence="2">cv. CM334</strain>
    </source>
</reference>
<accession>A0A2G2Z4X2</accession>
<proteinExistence type="predicted"/>
<dbReference type="Gramene" id="PHT77070">
    <property type="protein sequence ID" value="PHT77070"/>
    <property type="gene ID" value="T459_20592"/>
</dbReference>
<name>A0A2G2Z4X2_CAPAN</name>
<sequence length="297" mass="33529">MPQSELIDVQPVTLIERVSVPCTGTNIECLNSLNWYPEGLGSHPLLAGYWQVYIQETFASGTTKLSLSLRSFCILSFDESTAAGLYILLRAADRFAANYNKFSGQYDGDTDEDIFQLKTTTVGLLNDLGCNGFTLSEDLINEMSQYDASELHAIASFVGEFASQEVIKIAFLMENVKRKVCHATLDLQVKNVVKILEDGDLQTLGMLDYNKRLQHSFTAHSKVDPVTDLPIILILLVIVRYEMRFNMKNGLASQKKLSESVIDFPRVNENYIGKSAVTRFFISILKFLHYMYKKSRM</sequence>
<dbReference type="AlphaFoldDB" id="A0A2G2Z4X2"/>
<protein>
    <submittedName>
        <fullName evidence="1">Uncharacterized protein</fullName>
    </submittedName>
</protein>